<dbReference type="Pfam" id="PF00067">
    <property type="entry name" value="p450"/>
    <property type="match status" value="1"/>
</dbReference>
<dbReference type="GO" id="GO:0019748">
    <property type="term" value="P:secondary metabolic process"/>
    <property type="evidence" value="ECO:0007669"/>
    <property type="project" value="UniProtKB-ARBA"/>
</dbReference>
<dbReference type="OrthoDB" id="1844152at2759"/>
<sequence>MLRRPVSNPFNHPRTQLNDYTPFPIGLPVEILSGLLEDFDRKNRASGISKDSTNYEALSALAMNSGSHLSQHSHIQSFHDDDEVYSGYLSPATAHAQPGTIILHGIDIRSEIFHPKLSFISFSGCVVCMLVCLIVKLFETSPVPKNIPWVLSEKGFLGRAAERFIGVNPIGFIQEGYEKYSKNQEPFVMPSVNEGDEVILPKEHSNTVLFAKESEYSFKAHITDFFQLKYTSWPLAFAEKYDFFVKLVSKDLTETLKSKAVAESLADEARSCLSDIWGEDTDNWVEVPLYSFMEKSAARMINVMAIGPGRSHDTSLLNAMTNCSNAIVFGANVIKAFPSFLHPIIGPIVGLVNRWQERVFHVRMKPLIEAKIKEQKEAYNSGALQERLKTNGSLLDLLIQAGLRSKWPVELETMWLAYRIFMINFPGVHTSGISATSALLDILSYPSEEGLMDMLQAEIEQIAARSDGSWTAAEVEQASLLESAIKESLRFNGINAVSPTRKVVAPEGALLPNGVFLPYGTKIGIPQYAVHRDSDLYPNPDEYNPYRFYKENATPEERRQNLMTNTSDTYLVFGHGRRQCPGRWLFAHIFKVLIAEMLLKYEIKPFATRPKIHRWGRFQLPPLTVKLTVRRKKNTVAVYN</sequence>
<accession>A0A397HJR1</accession>
<keyword evidence="4 8" id="KW-0560">Oxidoreductase</keyword>
<comment type="similarity">
    <text evidence="2 8">Belongs to the cytochrome P450 family.</text>
</comment>
<evidence type="ECO:0000313" key="9">
    <source>
        <dbReference type="EMBL" id="RHZ61463.1"/>
    </source>
</evidence>
<protein>
    <recommendedName>
        <fullName evidence="11">Cytochrome P450</fullName>
    </recommendedName>
</protein>
<keyword evidence="5 7" id="KW-0408">Iron</keyword>
<dbReference type="GO" id="GO:0005506">
    <property type="term" value="F:iron ion binding"/>
    <property type="evidence" value="ECO:0007669"/>
    <property type="project" value="InterPro"/>
</dbReference>
<evidence type="ECO:0008006" key="11">
    <source>
        <dbReference type="Google" id="ProtNLM"/>
    </source>
</evidence>
<dbReference type="AlphaFoldDB" id="A0A397HJR1"/>
<comment type="caution">
    <text evidence="9">The sequence shown here is derived from an EMBL/GenBank/DDBJ whole genome shotgun (WGS) entry which is preliminary data.</text>
</comment>
<evidence type="ECO:0000256" key="8">
    <source>
        <dbReference type="RuleBase" id="RU000461"/>
    </source>
</evidence>
<evidence type="ECO:0000313" key="10">
    <source>
        <dbReference type="Proteomes" id="UP000215305"/>
    </source>
</evidence>
<keyword evidence="10" id="KW-1185">Reference proteome</keyword>
<evidence type="ECO:0000256" key="5">
    <source>
        <dbReference type="ARBA" id="ARBA00023004"/>
    </source>
</evidence>
<dbReference type="InterPro" id="IPR001128">
    <property type="entry name" value="Cyt_P450"/>
</dbReference>
<dbReference type="EMBL" id="NKHU02000044">
    <property type="protein sequence ID" value="RHZ61463.1"/>
    <property type="molecule type" value="Genomic_DNA"/>
</dbReference>
<evidence type="ECO:0000256" key="1">
    <source>
        <dbReference type="ARBA" id="ARBA00001971"/>
    </source>
</evidence>
<dbReference type="GO" id="GO:0016705">
    <property type="term" value="F:oxidoreductase activity, acting on paired donors, with incorporation or reduction of molecular oxygen"/>
    <property type="evidence" value="ECO:0007669"/>
    <property type="project" value="InterPro"/>
</dbReference>
<dbReference type="SUPFAM" id="SSF48264">
    <property type="entry name" value="Cytochrome P450"/>
    <property type="match status" value="1"/>
</dbReference>
<dbReference type="Proteomes" id="UP000215305">
    <property type="component" value="Unassembled WGS sequence"/>
</dbReference>
<evidence type="ECO:0000256" key="2">
    <source>
        <dbReference type="ARBA" id="ARBA00010617"/>
    </source>
</evidence>
<dbReference type="PANTHER" id="PTHR46206">
    <property type="entry name" value="CYTOCHROME P450"/>
    <property type="match status" value="1"/>
</dbReference>
<dbReference type="InterPro" id="IPR017972">
    <property type="entry name" value="Cyt_P450_CS"/>
</dbReference>
<dbReference type="PANTHER" id="PTHR46206:SF8">
    <property type="entry name" value="P450, PUTATIVE (EUROFUNG)-RELATED"/>
    <property type="match status" value="1"/>
</dbReference>
<keyword evidence="6 8" id="KW-0503">Monooxygenase</keyword>
<keyword evidence="3 7" id="KW-0479">Metal-binding</keyword>
<dbReference type="STRING" id="41047.A0A397HJR1"/>
<dbReference type="PROSITE" id="PS00086">
    <property type="entry name" value="CYTOCHROME_P450"/>
    <property type="match status" value="1"/>
</dbReference>
<dbReference type="GeneID" id="38130242"/>
<evidence type="ECO:0000256" key="3">
    <source>
        <dbReference type="ARBA" id="ARBA00022723"/>
    </source>
</evidence>
<dbReference type="Gene3D" id="1.10.630.10">
    <property type="entry name" value="Cytochrome P450"/>
    <property type="match status" value="1"/>
</dbReference>
<keyword evidence="7 8" id="KW-0349">Heme</keyword>
<evidence type="ECO:0000256" key="6">
    <source>
        <dbReference type="ARBA" id="ARBA00023033"/>
    </source>
</evidence>
<evidence type="ECO:0000256" key="7">
    <source>
        <dbReference type="PIRSR" id="PIRSR602403-1"/>
    </source>
</evidence>
<proteinExistence type="inferred from homology"/>
<dbReference type="InterPro" id="IPR002403">
    <property type="entry name" value="Cyt_P450_E_grp-IV"/>
</dbReference>
<feature type="binding site" description="axial binding residue" evidence="7">
    <location>
        <position position="580"/>
    </location>
    <ligand>
        <name>heme</name>
        <dbReference type="ChEBI" id="CHEBI:30413"/>
    </ligand>
    <ligandPart>
        <name>Fe</name>
        <dbReference type="ChEBI" id="CHEBI:18248"/>
    </ligandPart>
</feature>
<dbReference type="CDD" id="cd11041">
    <property type="entry name" value="CYP503A1-like"/>
    <property type="match status" value="1"/>
</dbReference>
<dbReference type="InterPro" id="IPR036396">
    <property type="entry name" value="Cyt_P450_sf"/>
</dbReference>
<dbReference type="GO" id="GO:0020037">
    <property type="term" value="F:heme binding"/>
    <property type="evidence" value="ECO:0007669"/>
    <property type="project" value="InterPro"/>
</dbReference>
<dbReference type="PRINTS" id="PR00465">
    <property type="entry name" value="EP450IV"/>
</dbReference>
<evidence type="ECO:0000256" key="4">
    <source>
        <dbReference type="ARBA" id="ARBA00023002"/>
    </source>
</evidence>
<gene>
    <name evidence="9" type="ORF">CDV56_108268</name>
</gene>
<comment type="cofactor">
    <cofactor evidence="1 7">
        <name>heme</name>
        <dbReference type="ChEBI" id="CHEBI:30413"/>
    </cofactor>
</comment>
<dbReference type="GO" id="GO:0004497">
    <property type="term" value="F:monooxygenase activity"/>
    <property type="evidence" value="ECO:0007669"/>
    <property type="project" value="UniProtKB-KW"/>
</dbReference>
<dbReference type="RefSeq" id="XP_026616428.1">
    <property type="nucleotide sequence ID" value="XM_026761887.1"/>
</dbReference>
<organism evidence="9 10">
    <name type="scientific">Aspergillus thermomutatus</name>
    <name type="common">Neosartorya pseudofischeri</name>
    <dbReference type="NCBI Taxonomy" id="41047"/>
    <lineage>
        <taxon>Eukaryota</taxon>
        <taxon>Fungi</taxon>
        <taxon>Dikarya</taxon>
        <taxon>Ascomycota</taxon>
        <taxon>Pezizomycotina</taxon>
        <taxon>Eurotiomycetes</taxon>
        <taxon>Eurotiomycetidae</taxon>
        <taxon>Eurotiales</taxon>
        <taxon>Aspergillaceae</taxon>
        <taxon>Aspergillus</taxon>
        <taxon>Aspergillus subgen. Fumigati</taxon>
    </lineage>
</organism>
<reference evidence="9" key="1">
    <citation type="submission" date="2018-08" db="EMBL/GenBank/DDBJ databases">
        <title>Draft genome sequence of azole-resistant Aspergillus thermomutatus (Neosartorya pseudofischeri) strain HMR AF 39, isolated from a human nasal aspirate.</title>
        <authorList>
            <person name="Parent-Michaud M."/>
            <person name="Dufresne P.J."/>
            <person name="Fournier E."/>
            <person name="Martineau C."/>
            <person name="Moreira S."/>
            <person name="Perkins V."/>
            <person name="De Repentigny L."/>
            <person name="Dufresne S.F."/>
        </authorList>
    </citation>
    <scope>NUCLEOTIDE SEQUENCE [LARGE SCALE GENOMIC DNA]</scope>
    <source>
        <strain evidence="9">HMR AF 39</strain>
    </source>
</reference>
<name>A0A397HJR1_ASPTH</name>
<dbReference type="VEuPathDB" id="FungiDB:CDV56_108268"/>